<dbReference type="Pfam" id="PF00189">
    <property type="entry name" value="Ribosomal_S3_C"/>
    <property type="match status" value="1"/>
</dbReference>
<evidence type="ECO:0000256" key="6">
    <source>
        <dbReference type="ARBA" id="ARBA00024998"/>
    </source>
</evidence>
<feature type="compositionally biased region" description="Low complexity" evidence="10">
    <location>
        <begin position="270"/>
        <end position="300"/>
    </location>
</feature>
<comment type="subunit">
    <text evidence="8">Part of the 30S ribosomal subunit. Forms a tight complex with proteins S10 and S14.</text>
</comment>
<dbReference type="PANTHER" id="PTHR11760:SF19">
    <property type="entry name" value="SMALL RIBOSOMAL SUBUNIT PROTEIN US3C"/>
    <property type="match status" value="1"/>
</dbReference>
<dbReference type="SUPFAM" id="SSF54821">
    <property type="entry name" value="Ribosomal protein S3 C-terminal domain"/>
    <property type="match status" value="1"/>
</dbReference>
<dbReference type="CDD" id="cd02412">
    <property type="entry name" value="KH-II_30S_S3"/>
    <property type="match status" value="1"/>
</dbReference>
<dbReference type="SUPFAM" id="SSF54814">
    <property type="entry name" value="Prokaryotic type KH domain (KH-domain type II)"/>
    <property type="match status" value="1"/>
</dbReference>
<dbReference type="PROSITE" id="PS00548">
    <property type="entry name" value="RIBOSOMAL_S3"/>
    <property type="match status" value="1"/>
</dbReference>
<keyword evidence="5 8" id="KW-0687">Ribonucleoprotein</keyword>
<dbReference type="PANTHER" id="PTHR11760">
    <property type="entry name" value="30S/40S RIBOSOMAL PROTEIN S3"/>
    <property type="match status" value="1"/>
</dbReference>
<dbReference type="FunFam" id="3.30.1140.32:FF:000002">
    <property type="entry name" value="30S ribosomal protein S3"/>
    <property type="match status" value="1"/>
</dbReference>
<comment type="function">
    <text evidence="6 8">Binds the lower part of the 30S subunit head. Binds mRNA in the 70S ribosome, positioning it for translation.</text>
</comment>
<dbReference type="GO" id="GO:0022627">
    <property type="term" value="C:cytosolic small ribosomal subunit"/>
    <property type="evidence" value="ECO:0007669"/>
    <property type="project" value="TreeGrafter"/>
</dbReference>
<dbReference type="EMBL" id="CP060490">
    <property type="protein sequence ID" value="QNL44725.1"/>
    <property type="molecule type" value="Genomic_DNA"/>
</dbReference>
<dbReference type="AlphaFoldDB" id="A0A7G9B594"/>
<keyword evidence="2 8" id="KW-0699">rRNA-binding</keyword>
<dbReference type="Gene3D" id="3.30.1140.32">
    <property type="entry name" value="Ribosomal protein S3, C-terminal domain"/>
    <property type="match status" value="1"/>
</dbReference>
<name>A0A7G9B594_9FIRM</name>
<keyword evidence="13" id="KW-1185">Reference proteome</keyword>
<dbReference type="GO" id="GO:0003735">
    <property type="term" value="F:structural constituent of ribosome"/>
    <property type="evidence" value="ECO:0007669"/>
    <property type="project" value="InterPro"/>
</dbReference>
<dbReference type="HAMAP" id="MF_01309_B">
    <property type="entry name" value="Ribosomal_uS3_B"/>
    <property type="match status" value="1"/>
</dbReference>
<feature type="region of interest" description="Disordered" evidence="10">
    <location>
        <begin position="213"/>
        <end position="306"/>
    </location>
</feature>
<dbReference type="InterPro" id="IPR057258">
    <property type="entry name" value="Ribosomal_uS3"/>
</dbReference>
<dbReference type="RefSeq" id="WP_187333311.1">
    <property type="nucleotide sequence ID" value="NZ_CP060490.1"/>
</dbReference>
<comment type="similarity">
    <text evidence="1 8 9">Belongs to the universal ribosomal protein uS3 family.</text>
</comment>
<dbReference type="InterPro" id="IPR004087">
    <property type="entry name" value="KH_dom"/>
</dbReference>
<keyword evidence="4 8" id="KW-0689">Ribosomal protein</keyword>
<dbReference type="InterPro" id="IPR005704">
    <property type="entry name" value="Ribosomal_uS3_bac-typ"/>
</dbReference>
<feature type="compositionally biased region" description="Gly residues" evidence="10">
    <location>
        <begin position="242"/>
        <end position="269"/>
    </location>
</feature>
<evidence type="ECO:0000256" key="5">
    <source>
        <dbReference type="ARBA" id="ARBA00023274"/>
    </source>
</evidence>
<feature type="domain" description="KH type-2" evidence="11">
    <location>
        <begin position="39"/>
        <end position="107"/>
    </location>
</feature>
<dbReference type="Pfam" id="PF07650">
    <property type="entry name" value="KH_2"/>
    <property type="match status" value="1"/>
</dbReference>
<evidence type="ECO:0000256" key="4">
    <source>
        <dbReference type="ARBA" id="ARBA00022980"/>
    </source>
</evidence>
<evidence type="ECO:0000256" key="3">
    <source>
        <dbReference type="ARBA" id="ARBA00022884"/>
    </source>
</evidence>
<feature type="compositionally biased region" description="Basic and acidic residues" evidence="10">
    <location>
        <begin position="225"/>
        <end position="241"/>
    </location>
</feature>
<evidence type="ECO:0000256" key="7">
    <source>
        <dbReference type="ARBA" id="ARBA00035257"/>
    </source>
</evidence>
<dbReference type="InterPro" id="IPR004044">
    <property type="entry name" value="KH_dom_type_2"/>
</dbReference>
<proteinExistence type="inferred from homology"/>
<dbReference type="GO" id="GO:0003729">
    <property type="term" value="F:mRNA binding"/>
    <property type="evidence" value="ECO:0007669"/>
    <property type="project" value="UniProtKB-UniRule"/>
</dbReference>
<dbReference type="InterPro" id="IPR018280">
    <property type="entry name" value="Ribosomal_uS3_CS"/>
</dbReference>
<sequence>MGQKVNPHGMRVGVIKDWDSRWYASDEKVGDLLVEDKKIRDYLKKTLYSAGVPKIEIERSNDVVTIFLHCSRPGVVIGKGGEQIEQYRLAVEKMIGKKVKLNIVEVRNPDMDAQLVAENIAQQLEKRISFRRAMKNSMARAMRAGAKGIKVSCGGRLGGAEIARTEHYHEGTIPLQTIRADIEYGFAEAATTFGRIGVKVWIYKGEVLSQTLRTTPRTMDTSKPYQERRERRPRRDGDRRGGGFNRGGQGGGFNRGGQGGGFNRGGQGGFNRNNNNSRPNGGFNRGPAPTASSAAPAAPAKEGGAN</sequence>
<evidence type="ECO:0000256" key="10">
    <source>
        <dbReference type="SAM" id="MobiDB-lite"/>
    </source>
</evidence>
<protein>
    <recommendedName>
        <fullName evidence="7 8">Small ribosomal subunit protein uS3</fullName>
    </recommendedName>
</protein>
<feature type="compositionally biased region" description="Polar residues" evidence="10">
    <location>
        <begin position="213"/>
        <end position="224"/>
    </location>
</feature>
<dbReference type="GO" id="GO:0019843">
    <property type="term" value="F:rRNA binding"/>
    <property type="evidence" value="ECO:0007669"/>
    <property type="project" value="UniProtKB-UniRule"/>
</dbReference>
<dbReference type="Gene3D" id="3.30.300.20">
    <property type="match status" value="1"/>
</dbReference>
<dbReference type="InterPro" id="IPR015946">
    <property type="entry name" value="KH_dom-like_a/b"/>
</dbReference>
<evidence type="ECO:0000256" key="9">
    <source>
        <dbReference type="RuleBase" id="RU003624"/>
    </source>
</evidence>
<dbReference type="KEGG" id="ohi:H8790_01330"/>
<dbReference type="GO" id="GO:0006412">
    <property type="term" value="P:translation"/>
    <property type="evidence" value="ECO:0007669"/>
    <property type="project" value="UniProtKB-UniRule"/>
</dbReference>
<dbReference type="FunFam" id="3.30.300.20:FF:000001">
    <property type="entry name" value="30S ribosomal protein S3"/>
    <property type="match status" value="1"/>
</dbReference>
<dbReference type="NCBIfam" id="TIGR01009">
    <property type="entry name" value="rpsC_bact"/>
    <property type="match status" value="1"/>
</dbReference>
<gene>
    <name evidence="8 12" type="primary">rpsC</name>
    <name evidence="12" type="ORF">H8790_01330</name>
</gene>
<evidence type="ECO:0000256" key="8">
    <source>
        <dbReference type="HAMAP-Rule" id="MF_01309"/>
    </source>
</evidence>
<accession>A0A7G9B594</accession>
<reference evidence="12 13" key="1">
    <citation type="submission" date="2020-08" db="EMBL/GenBank/DDBJ databases">
        <authorList>
            <person name="Liu C."/>
            <person name="Sun Q."/>
        </authorList>
    </citation>
    <scope>NUCLEOTIDE SEQUENCE [LARGE SCALE GENOMIC DNA]</scope>
    <source>
        <strain evidence="12 13">NSJ-62</strain>
    </source>
</reference>
<evidence type="ECO:0000256" key="2">
    <source>
        <dbReference type="ARBA" id="ARBA00022730"/>
    </source>
</evidence>
<dbReference type="InterPro" id="IPR001351">
    <property type="entry name" value="Ribosomal_uS3_C"/>
</dbReference>
<dbReference type="Proteomes" id="UP000515960">
    <property type="component" value="Chromosome"/>
</dbReference>
<organism evidence="12 13">
    <name type="scientific">Oscillibacter hominis</name>
    <dbReference type="NCBI Taxonomy" id="2763056"/>
    <lineage>
        <taxon>Bacteria</taxon>
        <taxon>Bacillati</taxon>
        <taxon>Bacillota</taxon>
        <taxon>Clostridia</taxon>
        <taxon>Eubacteriales</taxon>
        <taxon>Oscillospiraceae</taxon>
        <taxon>Oscillibacter</taxon>
    </lineage>
</organism>
<evidence type="ECO:0000259" key="11">
    <source>
        <dbReference type="PROSITE" id="PS50823"/>
    </source>
</evidence>
<keyword evidence="3 8" id="KW-0694">RNA-binding</keyword>
<evidence type="ECO:0000256" key="1">
    <source>
        <dbReference type="ARBA" id="ARBA00010761"/>
    </source>
</evidence>
<dbReference type="SMART" id="SM00322">
    <property type="entry name" value="KH"/>
    <property type="match status" value="1"/>
</dbReference>
<dbReference type="InterPro" id="IPR036419">
    <property type="entry name" value="Ribosomal_S3_C_sf"/>
</dbReference>
<dbReference type="InterPro" id="IPR009019">
    <property type="entry name" value="KH_sf_prok-type"/>
</dbReference>
<dbReference type="PROSITE" id="PS50823">
    <property type="entry name" value="KH_TYPE_2"/>
    <property type="match status" value="1"/>
</dbReference>
<evidence type="ECO:0000313" key="12">
    <source>
        <dbReference type="EMBL" id="QNL44725.1"/>
    </source>
</evidence>
<evidence type="ECO:0000313" key="13">
    <source>
        <dbReference type="Proteomes" id="UP000515960"/>
    </source>
</evidence>